<keyword evidence="2" id="KW-0521">NADP</keyword>
<evidence type="ECO:0008006" key="6">
    <source>
        <dbReference type="Google" id="ProtNLM"/>
    </source>
</evidence>
<keyword evidence="3" id="KW-0560">Oxidoreductase</keyword>
<accession>A0ABR4HCH3</accession>
<proteinExistence type="inferred from homology"/>
<protein>
    <recommendedName>
        <fullName evidence="6">NAD(P)-binding protein</fullName>
    </recommendedName>
</protein>
<evidence type="ECO:0000313" key="5">
    <source>
        <dbReference type="Proteomes" id="UP001610335"/>
    </source>
</evidence>
<dbReference type="InterPro" id="IPR051468">
    <property type="entry name" value="Fungal_SecMetab_SDRs"/>
</dbReference>
<dbReference type="InterPro" id="IPR020904">
    <property type="entry name" value="Sc_DH/Rdtase_CS"/>
</dbReference>
<sequence>MSDSTIVLITGVTRGIGKALLQAYLSRPNHTVIGTVRSIASPDSESLQSSPTAPGSRLLLFQLESSNANDYPNLVSKLEFSGIKHLDIVIPNAGISTTPSPLATVSIDDVTSAFEVNTVGTLRLYQAVRYLLEKSPGGKPKWVSMSSGAGSLACVEPFGTSAVSGYAMSKAAMNWITLAMHSSDKWLTAFAIHPGLVQTEMGNKGARAMGMEEAPNTIEESITKTLATIDGSTREATSGKFLNVIDGTEVPW</sequence>
<evidence type="ECO:0000256" key="3">
    <source>
        <dbReference type="ARBA" id="ARBA00023002"/>
    </source>
</evidence>
<name>A0ABR4HCH3_9EURO</name>
<dbReference type="InterPro" id="IPR002347">
    <property type="entry name" value="SDR_fam"/>
</dbReference>
<comment type="similarity">
    <text evidence="1">Belongs to the short-chain dehydrogenases/reductases (SDR) family.</text>
</comment>
<evidence type="ECO:0000256" key="1">
    <source>
        <dbReference type="ARBA" id="ARBA00006484"/>
    </source>
</evidence>
<dbReference type="SUPFAM" id="SSF51735">
    <property type="entry name" value="NAD(P)-binding Rossmann-fold domains"/>
    <property type="match status" value="1"/>
</dbReference>
<dbReference type="PANTHER" id="PTHR43544:SF7">
    <property type="entry name" value="NADB-LER2"/>
    <property type="match status" value="1"/>
</dbReference>
<gene>
    <name evidence="4" type="ORF">BDW59DRAFT_154928</name>
</gene>
<dbReference type="Gene3D" id="3.40.50.720">
    <property type="entry name" value="NAD(P)-binding Rossmann-like Domain"/>
    <property type="match status" value="1"/>
</dbReference>
<evidence type="ECO:0000313" key="4">
    <source>
        <dbReference type="EMBL" id="KAL2813186.1"/>
    </source>
</evidence>
<dbReference type="InterPro" id="IPR036291">
    <property type="entry name" value="NAD(P)-bd_dom_sf"/>
</dbReference>
<keyword evidence="5" id="KW-1185">Reference proteome</keyword>
<reference evidence="4 5" key="1">
    <citation type="submission" date="2024-07" db="EMBL/GenBank/DDBJ databases">
        <title>Section-level genome sequencing and comparative genomics of Aspergillus sections Usti and Cavernicolus.</title>
        <authorList>
            <consortium name="Lawrence Berkeley National Laboratory"/>
            <person name="Nybo J.L."/>
            <person name="Vesth T.C."/>
            <person name="Theobald S."/>
            <person name="Frisvad J.C."/>
            <person name="Larsen T.O."/>
            <person name="Kjaerboelling I."/>
            <person name="Rothschild-Mancinelli K."/>
            <person name="Lyhne E.K."/>
            <person name="Kogle M.E."/>
            <person name="Barry K."/>
            <person name="Clum A."/>
            <person name="Na H."/>
            <person name="Ledsgaard L."/>
            <person name="Lin J."/>
            <person name="Lipzen A."/>
            <person name="Kuo A."/>
            <person name="Riley R."/>
            <person name="Mondo S."/>
            <person name="LaButti K."/>
            <person name="Haridas S."/>
            <person name="Pangalinan J."/>
            <person name="Salamov A.A."/>
            <person name="Simmons B.A."/>
            <person name="Magnuson J.K."/>
            <person name="Chen J."/>
            <person name="Drula E."/>
            <person name="Henrissat B."/>
            <person name="Wiebenga A."/>
            <person name="Lubbers R.J."/>
            <person name="Gomes A.C."/>
            <person name="Makela M.R."/>
            <person name="Stajich J."/>
            <person name="Grigoriev I.V."/>
            <person name="Mortensen U.H."/>
            <person name="De vries R.P."/>
            <person name="Baker S.E."/>
            <person name="Andersen M.R."/>
        </authorList>
    </citation>
    <scope>NUCLEOTIDE SEQUENCE [LARGE SCALE GENOMIC DNA]</scope>
    <source>
        <strain evidence="4 5">CBS 600.67</strain>
    </source>
</reference>
<dbReference type="Proteomes" id="UP001610335">
    <property type="component" value="Unassembled WGS sequence"/>
</dbReference>
<dbReference type="EMBL" id="JBFXLS010000150">
    <property type="protein sequence ID" value="KAL2813186.1"/>
    <property type="molecule type" value="Genomic_DNA"/>
</dbReference>
<dbReference type="PROSITE" id="PS00061">
    <property type="entry name" value="ADH_SHORT"/>
    <property type="match status" value="1"/>
</dbReference>
<dbReference type="PRINTS" id="PR00081">
    <property type="entry name" value="GDHRDH"/>
</dbReference>
<comment type="caution">
    <text evidence="4">The sequence shown here is derived from an EMBL/GenBank/DDBJ whole genome shotgun (WGS) entry which is preliminary data.</text>
</comment>
<organism evidence="4 5">
    <name type="scientific">Aspergillus cavernicola</name>
    <dbReference type="NCBI Taxonomy" id="176166"/>
    <lineage>
        <taxon>Eukaryota</taxon>
        <taxon>Fungi</taxon>
        <taxon>Dikarya</taxon>
        <taxon>Ascomycota</taxon>
        <taxon>Pezizomycotina</taxon>
        <taxon>Eurotiomycetes</taxon>
        <taxon>Eurotiomycetidae</taxon>
        <taxon>Eurotiales</taxon>
        <taxon>Aspergillaceae</taxon>
        <taxon>Aspergillus</taxon>
        <taxon>Aspergillus subgen. Nidulantes</taxon>
    </lineage>
</organism>
<evidence type="ECO:0000256" key="2">
    <source>
        <dbReference type="ARBA" id="ARBA00022857"/>
    </source>
</evidence>
<dbReference type="Pfam" id="PF00106">
    <property type="entry name" value="adh_short"/>
    <property type="match status" value="1"/>
</dbReference>
<dbReference type="PANTHER" id="PTHR43544">
    <property type="entry name" value="SHORT-CHAIN DEHYDROGENASE/REDUCTASE"/>
    <property type="match status" value="1"/>
</dbReference>